<protein>
    <recommendedName>
        <fullName evidence="7">3-methyl-2-oxobutanoate hydroxymethyltransferase</fullName>
        <ecNumber evidence="7">2.1.2.11</ecNumber>
    </recommendedName>
    <alternativeName>
        <fullName evidence="7">Ketopantoate hydroxymethyltransferase</fullName>
        <shortName evidence="7">KPHMT</shortName>
    </alternativeName>
</protein>
<feature type="binding site" evidence="7 9">
    <location>
        <position position="83"/>
    </location>
    <ligand>
        <name>3-methyl-2-oxobutanoate</name>
        <dbReference type="ChEBI" id="CHEBI:11851"/>
    </ligand>
</feature>
<proteinExistence type="inferred from homology"/>
<dbReference type="GO" id="GO:0008168">
    <property type="term" value="F:methyltransferase activity"/>
    <property type="evidence" value="ECO:0007669"/>
    <property type="project" value="UniProtKB-KW"/>
</dbReference>
<dbReference type="GO" id="GO:0003864">
    <property type="term" value="F:3-methyl-2-oxobutanoate hydroxymethyltransferase activity"/>
    <property type="evidence" value="ECO:0007669"/>
    <property type="project" value="UniProtKB-UniRule"/>
</dbReference>
<evidence type="ECO:0000256" key="2">
    <source>
        <dbReference type="ARBA" id="ARBA00008676"/>
    </source>
</evidence>
<dbReference type="InterPro" id="IPR040442">
    <property type="entry name" value="Pyrv_kinase-like_dom_sf"/>
</dbReference>
<gene>
    <name evidence="7 11" type="primary">panB</name>
    <name evidence="11" type="ORF">GX453_10395</name>
</gene>
<dbReference type="GO" id="GO:0032259">
    <property type="term" value="P:methylation"/>
    <property type="evidence" value="ECO:0007669"/>
    <property type="project" value="UniProtKB-KW"/>
</dbReference>
<dbReference type="PANTHER" id="PTHR20881">
    <property type="entry name" value="3-METHYL-2-OXOBUTANOATE HYDROXYMETHYLTRANSFERASE"/>
    <property type="match status" value="1"/>
</dbReference>
<keyword evidence="5 7" id="KW-0808">Transferase</keyword>
<comment type="similarity">
    <text evidence="2 7">Belongs to the PanB family.</text>
</comment>
<evidence type="ECO:0000256" key="10">
    <source>
        <dbReference type="PIRSR" id="PIRSR000388-3"/>
    </source>
</evidence>
<evidence type="ECO:0000313" key="12">
    <source>
        <dbReference type="Proteomes" id="UP000559962"/>
    </source>
</evidence>
<evidence type="ECO:0000256" key="5">
    <source>
        <dbReference type="ARBA" id="ARBA00022679"/>
    </source>
</evidence>
<dbReference type="EMBL" id="JAAYVO010000143">
    <property type="protein sequence ID" value="NLH36406.1"/>
    <property type="molecule type" value="Genomic_DNA"/>
</dbReference>
<reference evidence="11 12" key="1">
    <citation type="journal article" date="2020" name="Biotechnol. Biofuels">
        <title>New insights from the biogas microbiome by comprehensive genome-resolved metagenomics of nearly 1600 species originating from multiple anaerobic digesters.</title>
        <authorList>
            <person name="Campanaro S."/>
            <person name="Treu L."/>
            <person name="Rodriguez-R L.M."/>
            <person name="Kovalovszki A."/>
            <person name="Ziels R.M."/>
            <person name="Maus I."/>
            <person name="Zhu X."/>
            <person name="Kougias P.G."/>
            <person name="Basile A."/>
            <person name="Luo G."/>
            <person name="Schluter A."/>
            <person name="Konstantinidis K.T."/>
            <person name="Angelidaki I."/>
        </authorList>
    </citation>
    <scope>NUCLEOTIDE SEQUENCE [LARGE SCALE GENOMIC DNA]</scope>
    <source>
        <strain evidence="11">AS27yjCOA_61</strain>
    </source>
</reference>
<feature type="binding site" evidence="7 10">
    <location>
        <position position="115"/>
    </location>
    <ligand>
        <name>Mg(2+)</name>
        <dbReference type="ChEBI" id="CHEBI:18420"/>
    </ligand>
</feature>
<comment type="caution">
    <text evidence="11">The sequence shown here is derived from an EMBL/GenBank/DDBJ whole genome shotgun (WGS) entry which is preliminary data.</text>
</comment>
<dbReference type="CDD" id="cd06557">
    <property type="entry name" value="KPHMT-like"/>
    <property type="match status" value="1"/>
</dbReference>
<accession>A0A847J690</accession>
<dbReference type="PIRSF" id="PIRSF000388">
    <property type="entry name" value="Pantoate_hydroxy_MeTrfase"/>
    <property type="match status" value="1"/>
</dbReference>
<feature type="binding site" evidence="7 9">
    <location>
        <position position="113"/>
    </location>
    <ligand>
        <name>3-methyl-2-oxobutanoate</name>
        <dbReference type="ChEBI" id="CHEBI:11851"/>
    </ligand>
</feature>
<evidence type="ECO:0000256" key="8">
    <source>
        <dbReference type="PIRSR" id="PIRSR000388-1"/>
    </source>
</evidence>
<evidence type="ECO:0000256" key="3">
    <source>
        <dbReference type="ARBA" id="ARBA00011424"/>
    </source>
</evidence>
<keyword evidence="7 10" id="KW-0460">Magnesium</keyword>
<dbReference type="UniPathway" id="UPA00028">
    <property type="reaction ID" value="UER00003"/>
</dbReference>
<feature type="active site" description="Proton acceptor" evidence="7 8">
    <location>
        <position position="182"/>
    </location>
</feature>
<keyword evidence="7 10" id="KW-0479">Metal-binding</keyword>
<dbReference type="NCBIfam" id="NF001452">
    <property type="entry name" value="PRK00311.1"/>
    <property type="match status" value="1"/>
</dbReference>
<dbReference type="HAMAP" id="MF_00156">
    <property type="entry name" value="PanB"/>
    <property type="match status" value="1"/>
</dbReference>
<dbReference type="InterPro" id="IPR003700">
    <property type="entry name" value="Pantoate_hydroxy_MeTrfase"/>
</dbReference>
<dbReference type="Gene3D" id="3.20.20.60">
    <property type="entry name" value="Phosphoenolpyruvate-binding domains"/>
    <property type="match status" value="1"/>
</dbReference>
<dbReference type="PANTHER" id="PTHR20881:SF0">
    <property type="entry name" value="3-METHYL-2-OXOBUTANOATE HYDROXYMETHYLTRANSFERASE"/>
    <property type="match status" value="1"/>
</dbReference>
<keyword evidence="7" id="KW-0963">Cytoplasm</keyword>
<sequence length="289" mass="31027">MLNTVLSLQEQKNKQQKITMLTAYDFTTARLFDEAGINMLLVGDSLGMVMLGHEDTLSVTMADMLHHTKAVSRAAKSAFVVADLPFLSYHISTEAAVINAGRLIQEGGANAVKLEGGEAFSDVITAITRAAIPVVAHLGLTPQSVNAFGGFKVQGRTETAARQVIKDALAVQNAGAFAVVLEGIPSLLGEFISQLLHIPTIGIGAGNATDGQVLVYQDMLGMIDTLQPKFVRRFAEGSTLFKDAVSSYQKDVQSGDFPNETESYKIDSDIIQKLKQEFSTTSSRQGEKS</sequence>
<evidence type="ECO:0000256" key="7">
    <source>
        <dbReference type="HAMAP-Rule" id="MF_00156"/>
    </source>
</evidence>
<dbReference type="InterPro" id="IPR015813">
    <property type="entry name" value="Pyrv/PenolPyrv_kinase-like_dom"/>
</dbReference>
<evidence type="ECO:0000256" key="1">
    <source>
        <dbReference type="ARBA" id="ARBA00005033"/>
    </source>
</evidence>
<dbReference type="GO" id="GO:0000287">
    <property type="term" value="F:magnesium ion binding"/>
    <property type="evidence" value="ECO:0007669"/>
    <property type="project" value="TreeGrafter"/>
</dbReference>
<evidence type="ECO:0000313" key="11">
    <source>
        <dbReference type="EMBL" id="NLH36406.1"/>
    </source>
</evidence>
<comment type="cofactor">
    <cofactor evidence="7 10">
        <name>Mg(2+)</name>
        <dbReference type="ChEBI" id="CHEBI:18420"/>
    </cofactor>
    <text evidence="7 10">Binds 1 Mg(2+) ion per subunit.</text>
</comment>
<dbReference type="RefSeq" id="WP_273101360.1">
    <property type="nucleotide sequence ID" value="NZ_CAUQCH010000009.1"/>
</dbReference>
<evidence type="ECO:0000256" key="9">
    <source>
        <dbReference type="PIRSR" id="PIRSR000388-2"/>
    </source>
</evidence>
<organism evidence="11 12">
    <name type="scientific">Pseudolactococcus chungangensis</name>
    <dbReference type="NCBI Taxonomy" id="451457"/>
    <lineage>
        <taxon>Bacteria</taxon>
        <taxon>Bacillati</taxon>
        <taxon>Bacillota</taxon>
        <taxon>Bacilli</taxon>
        <taxon>Lactobacillales</taxon>
        <taxon>Streptococcaceae</taxon>
        <taxon>Pseudolactococcus</taxon>
    </lineage>
</organism>
<comment type="function">
    <text evidence="6 7">Catalyzes the reversible reaction in which hydroxymethyl group from 5,10-methylenetetrahydrofolate is transferred onto alpha-ketoisovalerate to form ketopantoate.</text>
</comment>
<dbReference type="Proteomes" id="UP000559962">
    <property type="component" value="Unassembled WGS sequence"/>
</dbReference>
<comment type="subunit">
    <text evidence="3 7">Homodecamer; pentamer of dimers.</text>
</comment>
<dbReference type="GO" id="GO:0005737">
    <property type="term" value="C:cytoplasm"/>
    <property type="evidence" value="ECO:0007669"/>
    <property type="project" value="UniProtKB-SubCell"/>
</dbReference>
<keyword evidence="11" id="KW-0489">Methyltransferase</keyword>
<keyword evidence="4 7" id="KW-0566">Pantothenate biosynthesis</keyword>
<dbReference type="EC" id="2.1.2.11" evidence="7"/>
<dbReference type="FunFam" id="3.20.20.60:FF:000003">
    <property type="entry name" value="3-methyl-2-oxobutanoate hydroxymethyltransferase"/>
    <property type="match status" value="1"/>
</dbReference>
<comment type="pathway">
    <text evidence="1 7">Cofactor biosynthesis; (R)-pantothenate biosynthesis; (R)-pantoate from 3-methyl-2-oxobutanoate: step 1/2.</text>
</comment>
<evidence type="ECO:0000256" key="4">
    <source>
        <dbReference type="ARBA" id="ARBA00022655"/>
    </source>
</evidence>
<feature type="binding site" evidence="7 9">
    <location>
        <begin position="44"/>
        <end position="45"/>
    </location>
    <ligand>
        <name>3-methyl-2-oxobutanoate</name>
        <dbReference type="ChEBI" id="CHEBI:11851"/>
    </ligand>
</feature>
<dbReference type="Pfam" id="PF02548">
    <property type="entry name" value="Pantoate_transf"/>
    <property type="match status" value="1"/>
</dbReference>
<evidence type="ECO:0000256" key="6">
    <source>
        <dbReference type="ARBA" id="ARBA00056497"/>
    </source>
</evidence>
<name>A0A847J690_9LACT</name>
<feature type="binding site" evidence="7 10">
    <location>
        <position position="83"/>
    </location>
    <ligand>
        <name>Mg(2+)</name>
        <dbReference type="ChEBI" id="CHEBI:18420"/>
    </ligand>
</feature>
<dbReference type="NCBIfam" id="TIGR00222">
    <property type="entry name" value="panB"/>
    <property type="match status" value="1"/>
</dbReference>
<feature type="binding site" evidence="7 10">
    <location>
        <position position="44"/>
    </location>
    <ligand>
        <name>Mg(2+)</name>
        <dbReference type="ChEBI" id="CHEBI:18420"/>
    </ligand>
</feature>
<dbReference type="GO" id="GO:0015940">
    <property type="term" value="P:pantothenate biosynthetic process"/>
    <property type="evidence" value="ECO:0007669"/>
    <property type="project" value="UniProtKB-UniRule"/>
</dbReference>
<dbReference type="AlphaFoldDB" id="A0A847J690"/>
<comment type="catalytic activity">
    <reaction evidence="7">
        <text>(6R)-5,10-methylene-5,6,7,8-tetrahydrofolate + 3-methyl-2-oxobutanoate + H2O = 2-dehydropantoate + (6S)-5,6,7,8-tetrahydrofolate</text>
        <dbReference type="Rhea" id="RHEA:11824"/>
        <dbReference type="ChEBI" id="CHEBI:11561"/>
        <dbReference type="ChEBI" id="CHEBI:11851"/>
        <dbReference type="ChEBI" id="CHEBI:15377"/>
        <dbReference type="ChEBI" id="CHEBI:15636"/>
        <dbReference type="ChEBI" id="CHEBI:57453"/>
        <dbReference type="EC" id="2.1.2.11"/>
    </reaction>
</comment>
<dbReference type="SUPFAM" id="SSF51621">
    <property type="entry name" value="Phosphoenolpyruvate/pyruvate domain"/>
    <property type="match status" value="1"/>
</dbReference>
<comment type="subcellular location">
    <subcellularLocation>
        <location evidence="7">Cytoplasm</location>
    </subcellularLocation>
</comment>